<name>A0A059AL22_EUCGR</name>
<protein>
    <submittedName>
        <fullName evidence="1">Uncharacterized protein</fullName>
    </submittedName>
</protein>
<dbReference type="Gramene" id="KCW54381">
    <property type="protein sequence ID" value="KCW54381"/>
    <property type="gene ID" value="EUGRSUZ_I00332"/>
</dbReference>
<accession>A0A059AL22</accession>
<gene>
    <name evidence="1" type="ORF">EUGRSUZ_I00332</name>
</gene>
<dbReference type="EMBL" id="KK198761">
    <property type="protein sequence ID" value="KCW54381.1"/>
    <property type="molecule type" value="Genomic_DNA"/>
</dbReference>
<reference evidence="1" key="1">
    <citation type="submission" date="2013-07" db="EMBL/GenBank/DDBJ databases">
        <title>The genome of Eucalyptus grandis.</title>
        <authorList>
            <person name="Schmutz J."/>
            <person name="Hayes R."/>
            <person name="Myburg A."/>
            <person name="Tuskan G."/>
            <person name="Grattapaglia D."/>
            <person name="Rokhsar D.S."/>
        </authorList>
    </citation>
    <scope>NUCLEOTIDE SEQUENCE</scope>
    <source>
        <tissue evidence="1">Leaf extractions</tissue>
    </source>
</reference>
<evidence type="ECO:0000313" key="1">
    <source>
        <dbReference type="EMBL" id="KCW54381.1"/>
    </source>
</evidence>
<dbReference type="InParanoid" id="A0A059AL22"/>
<proteinExistence type="predicted"/>
<organism evidence="1">
    <name type="scientific">Eucalyptus grandis</name>
    <name type="common">Flooded gum</name>
    <dbReference type="NCBI Taxonomy" id="71139"/>
    <lineage>
        <taxon>Eukaryota</taxon>
        <taxon>Viridiplantae</taxon>
        <taxon>Streptophyta</taxon>
        <taxon>Embryophyta</taxon>
        <taxon>Tracheophyta</taxon>
        <taxon>Spermatophyta</taxon>
        <taxon>Magnoliopsida</taxon>
        <taxon>eudicotyledons</taxon>
        <taxon>Gunneridae</taxon>
        <taxon>Pentapetalae</taxon>
        <taxon>rosids</taxon>
        <taxon>malvids</taxon>
        <taxon>Myrtales</taxon>
        <taxon>Myrtaceae</taxon>
        <taxon>Myrtoideae</taxon>
        <taxon>Eucalypteae</taxon>
        <taxon>Eucalyptus</taxon>
    </lineage>
</organism>
<dbReference type="AlphaFoldDB" id="A0A059AL22"/>
<sequence length="216" mass="23097">MNLRSHKFISTPIPILTHHHPIHVEPTPSSYQPIKALKIPHAVDPVLCAGRRRWVLVPPPRAGGAALVALGLVVPVEVHLEGGNVVLEAEGGHGPEEVVAVDGLALLTLALVRGLPGDEADELRDTLLDGLLGLLGDLGVRREGPLHDPAHVGDRQESVLLLRVVVGAVGYVARQGAPNRACLASLPGHWVCVYACLRERERERFCKGRRGGDRGA</sequence>